<keyword evidence="3" id="KW-1185">Reference proteome</keyword>
<evidence type="ECO:0000313" key="2">
    <source>
        <dbReference type="EMBL" id="CZE48840.1"/>
    </source>
</evidence>
<keyword evidence="1" id="KW-0175">Coiled coil</keyword>
<sequence length="68" mass="7927">MQNLTYKAKDLGRLLNKFATLENEALKHESEARKIRAKMSKIDEEIALKFSQKITEIQPKNSQNDESY</sequence>
<gene>
    <name evidence="2" type="ORF">ERS672216_01619</name>
</gene>
<organism evidence="2 3">
    <name type="scientific">Campylobacter geochelonis</name>
    <dbReference type="NCBI Taxonomy" id="1780362"/>
    <lineage>
        <taxon>Bacteria</taxon>
        <taxon>Pseudomonadati</taxon>
        <taxon>Campylobacterota</taxon>
        <taxon>Epsilonproteobacteria</taxon>
        <taxon>Campylobacterales</taxon>
        <taxon>Campylobacteraceae</taxon>
        <taxon>Campylobacter</taxon>
    </lineage>
</organism>
<evidence type="ECO:0000313" key="3">
    <source>
        <dbReference type="Proteomes" id="UP000069632"/>
    </source>
</evidence>
<proteinExistence type="predicted"/>
<dbReference type="EMBL" id="FIZP01000011">
    <property type="protein sequence ID" value="CZE48840.1"/>
    <property type="molecule type" value="Genomic_DNA"/>
</dbReference>
<feature type="coiled-coil region" evidence="1">
    <location>
        <begin position="11"/>
        <end position="38"/>
    </location>
</feature>
<dbReference type="Proteomes" id="UP000069632">
    <property type="component" value="Unassembled WGS sequence"/>
</dbReference>
<reference evidence="2 3" key="1">
    <citation type="submission" date="2016-02" db="EMBL/GenBank/DDBJ databases">
        <authorList>
            <consortium name="Pathogen Informatics"/>
        </authorList>
    </citation>
    <scope>NUCLEOTIDE SEQUENCE [LARGE SCALE GENOMIC DNA]</scope>
    <source>
        <strain evidence="2 3">RC20</strain>
    </source>
</reference>
<dbReference type="RefSeq" id="WP_075540466.1">
    <property type="nucleotide sequence ID" value="NZ_CP053844.1"/>
</dbReference>
<accession>A0A128EIZ7</accession>
<dbReference type="AlphaFoldDB" id="A0A128EIZ7"/>
<name>A0A128EIZ7_9BACT</name>
<evidence type="ECO:0000256" key="1">
    <source>
        <dbReference type="SAM" id="Coils"/>
    </source>
</evidence>
<protein>
    <submittedName>
        <fullName evidence="2">Uncharacterized protein</fullName>
    </submittedName>
</protein>